<evidence type="ECO:0000256" key="5">
    <source>
        <dbReference type="ARBA" id="ARBA00022691"/>
    </source>
</evidence>
<dbReference type="PROSITE" id="PS01087">
    <property type="entry name" value="RADICAL_ACTIVATING"/>
    <property type="match status" value="1"/>
</dbReference>
<dbReference type="PROSITE" id="PS51918">
    <property type="entry name" value="RADICAL_SAM"/>
    <property type="match status" value="1"/>
</dbReference>
<accession>A0ABM7PI03</accession>
<dbReference type="InterPro" id="IPR012839">
    <property type="entry name" value="Organic_radical_activase"/>
</dbReference>
<dbReference type="PROSITE" id="PS51379">
    <property type="entry name" value="4FE4S_FER_2"/>
    <property type="match status" value="1"/>
</dbReference>
<keyword evidence="7" id="KW-0560">Oxidoreductase</keyword>
<keyword evidence="5" id="KW-0949">S-adenosyl-L-methionine</keyword>
<dbReference type="Proteomes" id="UP001320148">
    <property type="component" value="Chromosome"/>
</dbReference>
<comment type="cofactor">
    <cofactor evidence="1">
        <name>[4Fe-4S] cluster</name>
        <dbReference type="ChEBI" id="CHEBI:49883"/>
    </cofactor>
</comment>
<dbReference type="InterPro" id="IPR017896">
    <property type="entry name" value="4Fe4S_Fe-S-bd"/>
</dbReference>
<dbReference type="PIRSF" id="PIRSF000371">
    <property type="entry name" value="PFL_act_enz"/>
    <property type="match status" value="1"/>
</dbReference>
<dbReference type="SFLD" id="SFLDG01066">
    <property type="entry name" value="organic_radical-activating_enz"/>
    <property type="match status" value="1"/>
</dbReference>
<dbReference type="EMBL" id="AP024488">
    <property type="protein sequence ID" value="BCS97221.1"/>
    <property type="molecule type" value="Genomic_DNA"/>
</dbReference>
<sequence>MQGVVFNIQHFTVHDGPGIRTEVFLKGCSLHCKWCSNPESIRLKPEIGVHASRCIGIDTCGYCLMACTECDRGAFLQRENRIAGIDREVCTACGHCVEACPSGALSVWGTSMSVAGVMDEVRADVSFYDTSGGGVTVSGGEALVQHPFVVELFTACRREGIHTCLETALHCSPEVLREVYPLTDLVITDIKHMSTEMHRRYTGVGNERILENIILTNRAANPLVIRVPVVPGHNDDEENIRATAAFIADQLNNEVLQVQLLPYRPLGAEKYTSLGLKYPMEGAVLPGLDARNREMERVADIMRSYGNPAVVGADTKYT</sequence>
<comment type="subunit">
    <text evidence="3">Monomer.</text>
</comment>
<dbReference type="GO" id="GO:0016829">
    <property type="term" value="F:lyase activity"/>
    <property type="evidence" value="ECO:0007669"/>
    <property type="project" value="UniProtKB-KW"/>
</dbReference>
<gene>
    <name evidence="12" type="ORF">DSLASN_28530</name>
</gene>
<keyword evidence="8" id="KW-0408">Iron</keyword>
<dbReference type="NCBIfam" id="TIGR02494">
    <property type="entry name" value="PFLE_PFLC"/>
    <property type="match status" value="1"/>
</dbReference>
<dbReference type="PROSITE" id="PS00198">
    <property type="entry name" value="4FE4S_FER_1"/>
    <property type="match status" value="1"/>
</dbReference>
<evidence type="ECO:0000259" key="10">
    <source>
        <dbReference type="PROSITE" id="PS51379"/>
    </source>
</evidence>
<evidence type="ECO:0000259" key="11">
    <source>
        <dbReference type="PROSITE" id="PS51918"/>
    </source>
</evidence>
<dbReference type="InterPro" id="IPR017900">
    <property type="entry name" value="4Fe4S_Fe_S_CS"/>
</dbReference>
<evidence type="ECO:0000256" key="4">
    <source>
        <dbReference type="ARBA" id="ARBA00022485"/>
    </source>
</evidence>
<evidence type="ECO:0000256" key="2">
    <source>
        <dbReference type="ARBA" id="ARBA00009777"/>
    </source>
</evidence>
<dbReference type="Pfam" id="PF00037">
    <property type="entry name" value="Fer4"/>
    <property type="match status" value="1"/>
</dbReference>
<name>A0ABM7PI03_9BACT</name>
<dbReference type="Gene3D" id="3.80.30.10">
    <property type="entry name" value="pyruvate-formate lyase- activating enzyme"/>
    <property type="match status" value="1"/>
</dbReference>
<keyword evidence="9" id="KW-0411">Iron-sulfur</keyword>
<dbReference type="InterPro" id="IPR058240">
    <property type="entry name" value="rSAM_sf"/>
</dbReference>
<evidence type="ECO:0000313" key="12">
    <source>
        <dbReference type="EMBL" id="BCS97221.1"/>
    </source>
</evidence>
<dbReference type="SFLD" id="SFLDS00029">
    <property type="entry name" value="Radical_SAM"/>
    <property type="match status" value="1"/>
</dbReference>
<reference evidence="12 13" key="1">
    <citation type="submission" date="2021-02" db="EMBL/GenBank/DDBJ databases">
        <title>Complete genome of Desulfoluna sp. strain ASN36.</title>
        <authorList>
            <person name="Takahashi A."/>
            <person name="Kojima H."/>
            <person name="Fukui M."/>
        </authorList>
    </citation>
    <scope>NUCLEOTIDE SEQUENCE [LARGE SCALE GENOMIC DNA]</scope>
    <source>
        <strain evidence="12 13">ASN36</strain>
    </source>
</reference>
<dbReference type="Gene3D" id="3.30.70.20">
    <property type="match status" value="1"/>
</dbReference>
<dbReference type="SUPFAM" id="SSF54862">
    <property type="entry name" value="4Fe-4S ferredoxins"/>
    <property type="match status" value="1"/>
</dbReference>
<evidence type="ECO:0000256" key="8">
    <source>
        <dbReference type="ARBA" id="ARBA00023004"/>
    </source>
</evidence>
<dbReference type="InterPro" id="IPR040074">
    <property type="entry name" value="BssD/PflA/YjjW"/>
</dbReference>
<evidence type="ECO:0000256" key="9">
    <source>
        <dbReference type="ARBA" id="ARBA00023014"/>
    </source>
</evidence>
<dbReference type="Pfam" id="PF04055">
    <property type="entry name" value="Radical_SAM"/>
    <property type="match status" value="1"/>
</dbReference>
<dbReference type="InterPro" id="IPR034457">
    <property type="entry name" value="Organic_radical-activating"/>
</dbReference>
<evidence type="ECO:0000256" key="3">
    <source>
        <dbReference type="ARBA" id="ARBA00011245"/>
    </source>
</evidence>
<organism evidence="12 13">
    <name type="scientific">Desulfoluna limicola</name>
    <dbReference type="NCBI Taxonomy" id="2810562"/>
    <lineage>
        <taxon>Bacteria</taxon>
        <taxon>Pseudomonadati</taxon>
        <taxon>Thermodesulfobacteriota</taxon>
        <taxon>Desulfobacteria</taxon>
        <taxon>Desulfobacterales</taxon>
        <taxon>Desulfolunaceae</taxon>
        <taxon>Desulfoluna</taxon>
    </lineage>
</organism>
<keyword evidence="6" id="KW-0479">Metal-binding</keyword>
<dbReference type="InterPro" id="IPR007197">
    <property type="entry name" value="rSAM"/>
</dbReference>
<feature type="domain" description="Radical SAM core" evidence="11">
    <location>
        <begin position="14"/>
        <end position="308"/>
    </location>
</feature>
<keyword evidence="13" id="KW-1185">Reference proteome</keyword>
<evidence type="ECO:0000256" key="7">
    <source>
        <dbReference type="ARBA" id="ARBA00023002"/>
    </source>
</evidence>
<evidence type="ECO:0000256" key="1">
    <source>
        <dbReference type="ARBA" id="ARBA00001966"/>
    </source>
</evidence>
<dbReference type="SFLD" id="SFLDG01118">
    <property type="entry name" value="activating_enzymes__group_2"/>
    <property type="match status" value="1"/>
</dbReference>
<dbReference type="InterPro" id="IPR001989">
    <property type="entry name" value="Radical_activat_CS"/>
</dbReference>
<feature type="domain" description="4Fe-4S ferredoxin-type" evidence="10">
    <location>
        <begin position="80"/>
        <end position="110"/>
    </location>
</feature>
<protein>
    <submittedName>
        <fullName evidence="12">Pyruvate formate lyase-activating protein</fullName>
    </submittedName>
</protein>
<keyword evidence="4" id="KW-0004">4Fe-4S</keyword>
<dbReference type="SUPFAM" id="SSF102114">
    <property type="entry name" value="Radical SAM enzymes"/>
    <property type="match status" value="1"/>
</dbReference>
<keyword evidence="12" id="KW-0456">Lyase</keyword>
<dbReference type="PANTHER" id="PTHR30352:SF4">
    <property type="entry name" value="PYRUVATE FORMATE-LYASE 2-ACTIVATING ENZYME"/>
    <property type="match status" value="1"/>
</dbReference>
<proteinExistence type="inferred from homology"/>
<keyword evidence="12" id="KW-0670">Pyruvate</keyword>
<dbReference type="PANTHER" id="PTHR30352">
    <property type="entry name" value="PYRUVATE FORMATE-LYASE-ACTIVATING ENZYME"/>
    <property type="match status" value="1"/>
</dbReference>
<evidence type="ECO:0000313" key="13">
    <source>
        <dbReference type="Proteomes" id="UP001320148"/>
    </source>
</evidence>
<evidence type="ECO:0000256" key="6">
    <source>
        <dbReference type="ARBA" id="ARBA00022723"/>
    </source>
</evidence>
<comment type="similarity">
    <text evidence="2">Belongs to the organic radical-activating enzymes family.</text>
</comment>